<dbReference type="Gene3D" id="1.20.1730.10">
    <property type="entry name" value="Sodium/glucose cotransporter"/>
    <property type="match status" value="1"/>
</dbReference>
<dbReference type="OMA" id="WIDHALL"/>
<dbReference type="InterPro" id="IPR001734">
    <property type="entry name" value="Na/solute_symporter"/>
</dbReference>
<keyword evidence="10 14" id="KW-0472">Membrane</keyword>
<sequence>MKWVCIPVTLSNPLVSPISGNFGDWVGSIGSTKHFFMWLDSFLLLTFGGIPWQVYFQRVLSSKTATKAKILSYVAAIGCFIMAIPSVIIGAVAKNANWKNTTWEPFHNGTVYAIPDSMTKLTLPLVLHYLTPNFVAFVGLGAVSAAVMSSADSSVLSAASMFARNIWKLAIRPNASEREVLWVMKAGIIMVGILATVMALTIKSIYGLWYLSSDLVYVILFPQLLSVVYMSKVNTYGSIAGYAVGLIARGVGGEPLLDFSPIIEFWGFEGGTQFFPFKTMAMLLSLGTLTFVSYLTHYLFMNGFLAPEYDVFMCVVNIPLERRILRDVSLATSTETLANMSGPGQKAAAYLAGGAGQNGGVTNPLLLSARYSGGQLSGASTPSTETARQERIPLTASSRTDHQSTIHPMKYDAVEKSTL</sequence>
<feature type="transmembrane region" description="Helical" evidence="14">
    <location>
        <begin position="281"/>
        <end position="300"/>
    </location>
</feature>
<dbReference type="GO" id="GO:0005886">
    <property type="term" value="C:plasma membrane"/>
    <property type="evidence" value="ECO:0007669"/>
    <property type="project" value="TreeGrafter"/>
</dbReference>
<protein>
    <submittedName>
        <fullName evidence="16">High-affinity choline transporter 1</fullName>
    </submittedName>
</protein>
<comment type="similarity">
    <text evidence="2 13">Belongs to the sodium:solute symporter (SSF) (TC 2.A.21) family.</text>
</comment>
<evidence type="ECO:0000256" key="4">
    <source>
        <dbReference type="ARBA" id="ARBA00022692"/>
    </source>
</evidence>
<keyword evidence="7 14" id="KW-1133">Transmembrane helix</keyword>
<organism evidence="15 16">
    <name type="scientific">Romanomermis culicivorax</name>
    <name type="common">Nematode worm</name>
    <dbReference type="NCBI Taxonomy" id="13658"/>
    <lineage>
        <taxon>Eukaryota</taxon>
        <taxon>Metazoa</taxon>
        <taxon>Ecdysozoa</taxon>
        <taxon>Nematoda</taxon>
        <taxon>Enoplea</taxon>
        <taxon>Dorylaimia</taxon>
        <taxon>Mermithida</taxon>
        <taxon>Mermithoidea</taxon>
        <taxon>Mermithidae</taxon>
        <taxon>Romanomermis</taxon>
    </lineage>
</organism>
<proteinExistence type="inferred from homology"/>
<evidence type="ECO:0000256" key="2">
    <source>
        <dbReference type="ARBA" id="ARBA00006434"/>
    </source>
</evidence>
<dbReference type="Pfam" id="PF00474">
    <property type="entry name" value="SSF"/>
    <property type="match status" value="1"/>
</dbReference>
<feature type="transmembrane region" description="Helical" evidence="14">
    <location>
        <begin position="180"/>
        <end position="202"/>
    </location>
</feature>
<dbReference type="InterPro" id="IPR052244">
    <property type="entry name" value="Choline_transporter"/>
</dbReference>
<feature type="transmembrane region" description="Helical" evidence="14">
    <location>
        <begin position="35"/>
        <end position="56"/>
    </location>
</feature>
<reference evidence="16" key="1">
    <citation type="submission" date="2022-11" db="UniProtKB">
        <authorList>
            <consortium name="WormBaseParasite"/>
        </authorList>
    </citation>
    <scope>IDENTIFICATION</scope>
</reference>
<dbReference type="PANTHER" id="PTHR45897">
    <property type="entry name" value="HIGH-AFFINITY CHOLINE TRANSPORTER 1"/>
    <property type="match status" value="1"/>
</dbReference>
<evidence type="ECO:0000256" key="10">
    <source>
        <dbReference type="ARBA" id="ARBA00023136"/>
    </source>
</evidence>
<dbReference type="InterPro" id="IPR038377">
    <property type="entry name" value="Na/Glc_symporter_sf"/>
</dbReference>
<evidence type="ECO:0000256" key="7">
    <source>
        <dbReference type="ARBA" id="ARBA00022989"/>
    </source>
</evidence>
<evidence type="ECO:0000256" key="5">
    <source>
        <dbReference type="ARBA" id="ARBA00022847"/>
    </source>
</evidence>
<dbReference type="Proteomes" id="UP000887565">
    <property type="component" value="Unplaced"/>
</dbReference>
<keyword evidence="4 14" id="KW-0812">Transmembrane</keyword>
<evidence type="ECO:0000256" key="3">
    <source>
        <dbReference type="ARBA" id="ARBA00022448"/>
    </source>
</evidence>
<evidence type="ECO:0000256" key="13">
    <source>
        <dbReference type="RuleBase" id="RU362091"/>
    </source>
</evidence>
<evidence type="ECO:0000313" key="15">
    <source>
        <dbReference type="Proteomes" id="UP000887565"/>
    </source>
</evidence>
<feature type="transmembrane region" description="Helical" evidence="14">
    <location>
        <begin position="134"/>
        <end position="159"/>
    </location>
</feature>
<keyword evidence="11" id="KW-0325">Glycoprotein</keyword>
<evidence type="ECO:0000256" key="9">
    <source>
        <dbReference type="ARBA" id="ARBA00023065"/>
    </source>
</evidence>
<evidence type="ECO:0000256" key="12">
    <source>
        <dbReference type="ARBA" id="ARBA00023201"/>
    </source>
</evidence>
<evidence type="ECO:0000256" key="1">
    <source>
        <dbReference type="ARBA" id="ARBA00004141"/>
    </source>
</evidence>
<keyword evidence="5" id="KW-0769">Symport</keyword>
<keyword evidence="8" id="KW-0915">Sodium</keyword>
<feature type="transmembrane region" description="Helical" evidence="14">
    <location>
        <begin position="68"/>
        <end position="93"/>
    </location>
</feature>
<keyword evidence="12" id="KW-0739">Sodium transport</keyword>
<evidence type="ECO:0000256" key="6">
    <source>
        <dbReference type="ARBA" id="ARBA00022979"/>
    </source>
</evidence>
<dbReference type="GO" id="GO:0008292">
    <property type="term" value="P:acetylcholine biosynthetic process"/>
    <property type="evidence" value="ECO:0007669"/>
    <property type="project" value="TreeGrafter"/>
</dbReference>
<comment type="subcellular location">
    <subcellularLocation>
        <location evidence="1">Membrane</location>
        <topology evidence="1">Multi-pass membrane protein</topology>
    </subcellularLocation>
</comment>
<evidence type="ECO:0000256" key="8">
    <source>
        <dbReference type="ARBA" id="ARBA00023053"/>
    </source>
</evidence>
<evidence type="ECO:0000256" key="14">
    <source>
        <dbReference type="SAM" id="Phobius"/>
    </source>
</evidence>
<dbReference type="PROSITE" id="PS50283">
    <property type="entry name" value="NA_SOLUT_SYMP_3"/>
    <property type="match status" value="1"/>
</dbReference>
<dbReference type="PANTHER" id="PTHR45897:SF4">
    <property type="entry name" value="HIGH-AFFINITY CHOLINE TRANSPORTER 1"/>
    <property type="match status" value="1"/>
</dbReference>
<dbReference type="AlphaFoldDB" id="A0A915JCU9"/>
<evidence type="ECO:0000256" key="11">
    <source>
        <dbReference type="ARBA" id="ARBA00023180"/>
    </source>
</evidence>
<feature type="transmembrane region" description="Helical" evidence="14">
    <location>
        <begin position="208"/>
        <end position="229"/>
    </location>
</feature>
<keyword evidence="9" id="KW-0406">Ion transport</keyword>
<keyword evidence="6" id="KW-0530">Neurotransmitter biosynthesis</keyword>
<accession>A0A915JCU9</accession>
<name>A0A915JCU9_ROMCU</name>
<keyword evidence="3" id="KW-0813">Transport</keyword>
<keyword evidence="15" id="KW-1185">Reference proteome</keyword>
<dbReference type="GO" id="GO:0005307">
    <property type="term" value="F:choline:sodium symporter activity"/>
    <property type="evidence" value="ECO:0007669"/>
    <property type="project" value="TreeGrafter"/>
</dbReference>
<evidence type="ECO:0000313" key="16">
    <source>
        <dbReference type="WBParaSite" id="nRc.2.0.1.t24304-RA"/>
    </source>
</evidence>
<dbReference type="WBParaSite" id="nRc.2.0.1.t24304-RA">
    <property type="protein sequence ID" value="nRc.2.0.1.t24304-RA"/>
    <property type="gene ID" value="nRc.2.0.1.g24304"/>
</dbReference>